<dbReference type="Proteomes" id="UP001364695">
    <property type="component" value="Unassembled WGS sequence"/>
</dbReference>
<dbReference type="EMBL" id="JAWDIE010000010">
    <property type="protein sequence ID" value="MEJ7138411.1"/>
    <property type="molecule type" value="Genomic_DNA"/>
</dbReference>
<keyword evidence="2" id="KW-1185">Reference proteome</keyword>
<accession>A0ACC6P2J3</accession>
<comment type="caution">
    <text evidence="1">The sequence shown here is derived from an EMBL/GenBank/DDBJ whole genome shotgun (WGS) entry which is preliminary data.</text>
</comment>
<reference evidence="1" key="1">
    <citation type="submission" date="2023-10" db="EMBL/GenBank/DDBJ databases">
        <title>Amphibacter perezi, gen. nov., sp. nov. a novel taxa of the family Comamonadaceae, class Betaproteobacteria isolated from the skin microbiota of Pelophylax perezi from different populations.</title>
        <authorList>
            <person name="Costa S."/>
            <person name="Proenca D.N."/>
            <person name="Lopes I."/>
            <person name="Morais P.V."/>
        </authorList>
    </citation>
    <scope>NUCLEOTIDE SEQUENCE</scope>
    <source>
        <strain evidence="1">SL12-8</strain>
    </source>
</reference>
<name>A0ACC6P2J3_9BURK</name>
<organism evidence="1 2">
    <name type="scientific">Amphibiibacter pelophylacis</name>
    <dbReference type="NCBI Taxonomy" id="1799477"/>
    <lineage>
        <taxon>Bacteria</taxon>
        <taxon>Pseudomonadati</taxon>
        <taxon>Pseudomonadota</taxon>
        <taxon>Betaproteobacteria</taxon>
        <taxon>Burkholderiales</taxon>
        <taxon>Sphaerotilaceae</taxon>
        <taxon>Amphibiibacter</taxon>
    </lineage>
</organism>
<protein>
    <submittedName>
        <fullName evidence="1">Protein-glutamate O-methyltransferase CheR</fullName>
    </submittedName>
</protein>
<gene>
    <name evidence="1" type="ORF">RV045_08200</name>
</gene>
<evidence type="ECO:0000313" key="2">
    <source>
        <dbReference type="Proteomes" id="UP001364695"/>
    </source>
</evidence>
<proteinExistence type="predicted"/>
<evidence type="ECO:0000313" key="1">
    <source>
        <dbReference type="EMBL" id="MEJ7138411.1"/>
    </source>
</evidence>
<sequence length="299" mass="33102">MAAIPAAAPGHGPAGAVRGALSDAEFTQFRRFLYEATGISLASTKKALVFGRLSRRLQACGLTRYSDYLRLLQGGKHPGEVQMAIDLLTTNETYFFREPRHFEQLRLLAQQHAGATPFRVWSAACSSGEEVYTIAMVLADTLGERPFEVLGTDISQRMLERARTGHYSQFRARHIPPQYLKRFCLKGHAEQAATILISRALRSRVRFAPVNLNAALPRLGPFDAIFLRNVMIYFTDDTKRAVIARVLQQLKPGGHLFVGHSESLLGLSAELAHAGPAQYRRIRAQEAPPRGLPGLARVT</sequence>